<evidence type="ECO:0000256" key="2">
    <source>
        <dbReference type="PROSITE-ProRule" id="PRU00221"/>
    </source>
</evidence>
<feature type="domain" description="Fibronectin type-III" evidence="4">
    <location>
        <begin position="426"/>
        <end position="527"/>
    </location>
</feature>
<feature type="repeat" description="WD" evidence="2">
    <location>
        <begin position="1"/>
        <end position="32"/>
    </location>
</feature>
<dbReference type="Gene3D" id="2.60.40.10">
    <property type="entry name" value="Immunoglobulins"/>
    <property type="match status" value="5"/>
</dbReference>
<dbReference type="Proteomes" id="UP000002640">
    <property type="component" value="Unassembled WGS sequence"/>
</dbReference>
<dbReference type="PANTHER" id="PTHR13817:SF73">
    <property type="entry name" value="FIBRONECTIN TYPE-III DOMAIN-CONTAINING PROTEIN"/>
    <property type="match status" value="1"/>
</dbReference>
<accession>G5AIA6</accession>
<dbReference type="SMART" id="SM00320">
    <property type="entry name" value="WD40"/>
    <property type="match status" value="5"/>
</dbReference>
<protein>
    <recommendedName>
        <fullName evidence="4">Fibronectin type-III domain-containing protein</fullName>
    </recommendedName>
</protein>
<proteinExistence type="predicted"/>
<dbReference type="PROSITE" id="PS50853">
    <property type="entry name" value="FN3"/>
    <property type="match status" value="4"/>
</dbReference>
<dbReference type="InterPro" id="IPR036116">
    <property type="entry name" value="FN3_sf"/>
</dbReference>
<evidence type="ECO:0000313" key="6">
    <source>
        <dbReference type="Proteomes" id="UP000002640"/>
    </source>
</evidence>
<dbReference type="GeneID" id="20662172"/>
<dbReference type="PROSITE" id="PS50082">
    <property type="entry name" value="WD_REPEATS_2"/>
    <property type="match status" value="3"/>
</dbReference>
<dbReference type="KEGG" id="psoj:PHYSODRAFT_535782"/>
<evidence type="ECO:0000313" key="5">
    <source>
        <dbReference type="EMBL" id="EGZ04708.1"/>
    </source>
</evidence>
<dbReference type="Pfam" id="PF00400">
    <property type="entry name" value="WD40"/>
    <property type="match status" value="5"/>
</dbReference>
<keyword evidence="6" id="KW-1185">Reference proteome</keyword>
<feature type="domain" description="Fibronectin type-III" evidence="4">
    <location>
        <begin position="889"/>
        <end position="992"/>
    </location>
</feature>
<dbReference type="InParanoid" id="G5AIA6"/>
<dbReference type="InterPro" id="IPR003961">
    <property type="entry name" value="FN3_dom"/>
</dbReference>
<dbReference type="AlphaFoldDB" id="G5AIA6"/>
<evidence type="ECO:0000256" key="3">
    <source>
        <dbReference type="SAM" id="MobiDB-lite"/>
    </source>
</evidence>
<gene>
    <name evidence="5" type="ORF">PHYSODRAFT_535782</name>
</gene>
<dbReference type="RefSeq" id="XP_009539807.1">
    <property type="nucleotide sequence ID" value="XM_009541512.1"/>
</dbReference>
<dbReference type="EMBL" id="JH159175">
    <property type="protein sequence ID" value="EGZ04708.1"/>
    <property type="molecule type" value="Genomic_DNA"/>
</dbReference>
<dbReference type="PANTHER" id="PTHR13817">
    <property type="entry name" value="TITIN"/>
    <property type="match status" value="1"/>
</dbReference>
<dbReference type="OMA" id="APITCCA"/>
<dbReference type="SUPFAM" id="SSF50978">
    <property type="entry name" value="WD40 repeat-like"/>
    <property type="match status" value="1"/>
</dbReference>
<sequence length="1045" mass="114787">MAFSHDGQLLATASWDSTCMLWKVSTATQSDIPRRSCSGPIKADEGVHLTLLMILPVHEEGASCLAFTVDDQALVTCDGCVVKLWDVSDASTDNQDEGNKLKMSLSSLSEQLDGWQRAIPFSFSIESSTNLFAFDESVTALVPNHEWMNFRERAETLTLLAPSQTEGERNDAIDIRQCVDHIIEEIDPSQDEAQKLLNALVSSKKDAEEGSKREDNNASDANALTPEESARLRTQFRSMENFDFERLFTPAMSLSMDCIPTKTLTRVPPNPDADGRLIRSFSKCTAAGIFSSHSSTITGCAVAQELDLLVTVALDRSIRYWSLEQGVVLEAVFDAHSAPITCCALTSPTTCNLNVYEMLLATGGSDNLVKVWRRNPPARAECMCSLSGHNDAIRSLAFDPSGVFLVSSSEDTTAIMWRVRPSSPDPPERPMVVSVDRFSINTSWVEPLANGAKILHYIVRTTQVSSFIGDGSDMVSIPDTEVPAKYLSKTIDKLQPGVKYTLQVAAVNQIGISEFSVATEPVETLAFVPSQIDRPVQHENREATRITLSWTAPCPNGAAILSYTIQCRPENSAFVPVREITLPVDEIKVSVVEPPNLSAAGISRSKKPTAPAQPTQAVATLSYTADELWAGEVYQFVVAASNRCGLGEFSRVSDYVKMDCMAPDQPEKPEIVNVDKRQLEVQWVKPRCNGSDVLQYTLRWSQQVEDSSSTMEHTVDLLTRSIAGTKYTLTGLEPGSPVQVWVSASNLVDNKLLTSLESLPSDAVATLCDVPGIPDAPSLLEPTAHTLLLAWTPPKRNGLPIDAYDVALYSEDTQFGVRVRQLSREFTLKPHDIFQPSSDARTVAFLLRHLRGETFYSATVSACNSLGASGVSVACVPVQMRAPTVPDAIPEAPAVSDVTPTSVVVTWKLPSHDGGAALRGFHVEYSVRSNRSDGRLQEKMESGGDVTVSRGLELHATFLKPHRVYRFRISPENRVGRASPSAWSEEVATPSLVEFTVTRYFAHRPPEEHAAARYIQRRYRAWKKKAADEARFIAALVEVLRHWHI</sequence>
<dbReference type="Gene3D" id="2.130.10.10">
    <property type="entry name" value="YVTN repeat-like/Quinoprotein amine dehydrogenase"/>
    <property type="match status" value="2"/>
</dbReference>
<evidence type="ECO:0000256" key="1">
    <source>
        <dbReference type="ARBA" id="ARBA00022737"/>
    </source>
</evidence>
<keyword evidence="1" id="KW-0677">Repeat</keyword>
<keyword evidence="2" id="KW-0853">WD repeat</keyword>
<feature type="repeat" description="WD" evidence="2">
    <location>
        <begin position="386"/>
        <end position="420"/>
    </location>
</feature>
<organism evidence="5 6">
    <name type="scientific">Phytophthora sojae (strain P6497)</name>
    <name type="common">Soybean stem and root rot agent</name>
    <name type="synonym">Phytophthora megasperma f. sp. glycines</name>
    <dbReference type="NCBI Taxonomy" id="1094619"/>
    <lineage>
        <taxon>Eukaryota</taxon>
        <taxon>Sar</taxon>
        <taxon>Stramenopiles</taxon>
        <taxon>Oomycota</taxon>
        <taxon>Peronosporomycetes</taxon>
        <taxon>Peronosporales</taxon>
        <taxon>Peronosporaceae</taxon>
        <taxon>Phytophthora</taxon>
    </lineage>
</organism>
<dbReference type="InterPro" id="IPR015943">
    <property type="entry name" value="WD40/YVTN_repeat-like_dom_sf"/>
</dbReference>
<name>G5AIA6_PHYSP</name>
<feature type="region of interest" description="Disordered" evidence="3">
    <location>
        <begin position="204"/>
        <end position="229"/>
    </location>
</feature>
<dbReference type="InterPro" id="IPR036322">
    <property type="entry name" value="WD40_repeat_dom_sf"/>
</dbReference>
<dbReference type="Pfam" id="PF00041">
    <property type="entry name" value="fn3"/>
    <property type="match status" value="4"/>
</dbReference>
<dbReference type="InterPro" id="IPR013783">
    <property type="entry name" value="Ig-like_fold"/>
</dbReference>
<feature type="repeat" description="WD" evidence="2">
    <location>
        <begin position="290"/>
        <end position="331"/>
    </location>
</feature>
<reference evidence="5 6" key="1">
    <citation type="journal article" date="2006" name="Science">
        <title>Phytophthora genome sequences uncover evolutionary origins and mechanisms of pathogenesis.</title>
        <authorList>
            <person name="Tyler B.M."/>
            <person name="Tripathy S."/>
            <person name="Zhang X."/>
            <person name="Dehal P."/>
            <person name="Jiang R.H."/>
            <person name="Aerts A."/>
            <person name="Arredondo F.D."/>
            <person name="Baxter L."/>
            <person name="Bensasson D."/>
            <person name="Beynon J.L."/>
            <person name="Chapman J."/>
            <person name="Damasceno C.M."/>
            <person name="Dorrance A.E."/>
            <person name="Dou D."/>
            <person name="Dickerman A.W."/>
            <person name="Dubchak I.L."/>
            <person name="Garbelotto M."/>
            <person name="Gijzen M."/>
            <person name="Gordon S.G."/>
            <person name="Govers F."/>
            <person name="Grunwald N.J."/>
            <person name="Huang W."/>
            <person name="Ivors K.L."/>
            <person name="Jones R.W."/>
            <person name="Kamoun S."/>
            <person name="Krampis K."/>
            <person name="Lamour K.H."/>
            <person name="Lee M.K."/>
            <person name="McDonald W.H."/>
            <person name="Medina M."/>
            <person name="Meijer H.J."/>
            <person name="Nordberg E.K."/>
            <person name="Maclean D.J."/>
            <person name="Ospina-Giraldo M.D."/>
            <person name="Morris P.F."/>
            <person name="Phuntumart V."/>
            <person name="Putnam N.H."/>
            <person name="Rash S."/>
            <person name="Rose J.K."/>
            <person name="Sakihama Y."/>
            <person name="Salamov A.A."/>
            <person name="Savidor A."/>
            <person name="Scheuring C.F."/>
            <person name="Smith B.M."/>
            <person name="Sobral B.W."/>
            <person name="Terry A."/>
            <person name="Torto-Alalibo T.A."/>
            <person name="Win J."/>
            <person name="Xu Z."/>
            <person name="Zhang H."/>
            <person name="Grigoriev I.V."/>
            <person name="Rokhsar D.S."/>
            <person name="Boore J.L."/>
        </authorList>
    </citation>
    <scope>NUCLEOTIDE SEQUENCE [LARGE SCALE GENOMIC DNA]</scope>
    <source>
        <strain evidence="5 6">P6497</strain>
    </source>
</reference>
<dbReference type="CDD" id="cd00063">
    <property type="entry name" value="FN3"/>
    <property type="match status" value="5"/>
</dbReference>
<evidence type="ECO:0000259" key="4">
    <source>
        <dbReference type="PROSITE" id="PS50853"/>
    </source>
</evidence>
<feature type="compositionally biased region" description="Basic and acidic residues" evidence="3">
    <location>
        <begin position="204"/>
        <end position="216"/>
    </location>
</feature>
<feature type="domain" description="Fibronectin type-III" evidence="4">
    <location>
        <begin position="773"/>
        <end position="883"/>
    </location>
</feature>
<dbReference type="InterPro" id="IPR001680">
    <property type="entry name" value="WD40_rpt"/>
</dbReference>
<feature type="domain" description="Fibronectin type-III" evidence="4">
    <location>
        <begin position="665"/>
        <end position="769"/>
    </location>
</feature>
<dbReference type="SMART" id="SM00060">
    <property type="entry name" value="FN3"/>
    <property type="match status" value="5"/>
</dbReference>
<dbReference type="InterPro" id="IPR050964">
    <property type="entry name" value="Striated_Muscle_Regulatory"/>
</dbReference>
<dbReference type="SUPFAM" id="SSF49265">
    <property type="entry name" value="Fibronectin type III"/>
    <property type="match status" value="3"/>
</dbReference>
<dbReference type="PROSITE" id="PS50294">
    <property type="entry name" value="WD_REPEATS_REGION"/>
    <property type="match status" value="3"/>
</dbReference>